<dbReference type="Proteomes" id="UP001497382">
    <property type="component" value="Unassembled WGS sequence"/>
</dbReference>
<gene>
    <name evidence="2" type="ORF">LARSCL_LOCUS9568</name>
</gene>
<dbReference type="PROSITE" id="PS50225">
    <property type="entry name" value="SOCS"/>
    <property type="match status" value="1"/>
</dbReference>
<protein>
    <recommendedName>
        <fullName evidence="1">SOCS box domain-containing protein</fullName>
    </recommendedName>
</protein>
<accession>A0AAV2A5Z4</accession>
<keyword evidence="3" id="KW-1185">Reference proteome</keyword>
<dbReference type="AlphaFoldDB" id="A0AAV2A5Z4"/>
<comment type="caution">
    <text evidence="2">The sequence shown here is derived from an EMBL/GenBank/DDBJ whole genome shotgun (WGS) entry which is preliminary data.</text>
</comment>
<dbReference type="InterPro" id="IPR001496">
    <property type="entry name" value="SOCS_box"/>
</dbReference>
<proteinExistence type="predicted"/>
<dbReference type="Pfam" id="PF07525">
    <property type="entry name" value="SOCS_box"/>
    <property type="match status" value="1"/>
</dbReference>
<dbReference type="SMART" id="SM00969">
    <property type="entry name" value="SOCS_box"/>
    <property type="match status" value="1"/>
</dbReference>
<reference evidence="2 3" key="1">
    <citation type="submission" date="2024-04" db="EMBL/GenBank/DDBJ databases">
        <authorList>
            <person name="Rising A."/>
            <person name="Reimegard J."/>
            <person name="Sonavane S."/>
            <person name="Akerstrom W."/>
            <person name="Nylinder S."/>
            <person name="Hedman E."/>
            <person name="Kallberg Y."/>
        </authorList>
    </citation>
    <scope>NUCLEOTIDE SEQUENCE [LARGE SCALE GENOMIC DNA]</scope>
</reference>
<evidence type="ECO:0000313" key="2">
    <source>
        <dbReference type="EMBL" id="CAL1278058.1"/>
    </source>
</evidence>
<feature type="domain" description="SOCS box" evidence="1">
    <location>
        <begin position="338"/>
        <end position="387"/>
    </location>
</feature>
<evidence type="ECO:0000313" key="3">
    <source>
        <dbReference type="Proteomes" id="UP001497382"/>
    </source>
</evidence>
<dbReference type="EMBL" id="CAXIEN010000108">
    <property type="protein sequence ID" value="CAL1278058.1"/>
    <property type="molecule type" value="Genomic_DNA"/>
</dbReference>
<evidence type="ECO:0000259" key="1">
    <source>
        <dbReference type="PROSITE" id="PS50225"/>
    </source>
</evidence>
<sequence>MIVHFYNKILLQLVTLREARDVAALSFKCHKSVDYLDLSTNEYGLRKKSIFTKEGIRKWIQPKTQILYVYNLELLTDFQKYYSEKKFAIVRENAFHQYKIFICSSVYNFGFETYIVQAIKSQRTNKIGKLRRYMKIIKLLDFRRFSLSAMYLYDNILPILVKEGFRQSKLAVNFANLFSFYLWITTRGCPHILQYVLEASQKVGSILSLFTELRIDPVNACFLQHKVICIPILLRFGAPSAFPRTLNFDSLLKLTEKLFHRIIQRRSADKRRAFFLLQLYYDFRYHRKSPEGLRCIWRCVNDPFLSHTEIASAFRPPFLQESVTRLIAYYQYHIIGNLCSSKPSPRTLKDICRVEVRRLLNFNHQLPFGVYNLEIPNELKLYLNLFI</sequence>
<name>A0AAV2A5Z4_9ARAC</name>
<organism evidence="2 3">
    <name type="scientific">Larinioides sclopetarius</name>
    <dbReference type="NCBI Taxonomy" id="280406"/>
    <lineage>
        <taxon>Eukaryota</taxon>
        <taxon>Metazoa</taxon>
        <taxon>Ecdysozoa</taxon>
        <taxon>Arthropoda</taxon>
        <taxon>Chelicerata</taxon>
        <taxon>Arachnida</taxon>
        <taxon>Araneae</taxon>
        <taxon>Araneomorphae</taxon>
        <taxon>Entelegynae</taxon>
        <taxon>Araneoidea</taxon>
        <taxon>Araneidae</taxon>
        <taxon>Larinioides</taxon>
    </lineage>
</organism>